<reference evidence="5 6" key="1">
    <citation type="submission" date="2024-10" db="EMBL/GenBank/DDBJ databases">
        <authorList>
            <person name="Riesco R."/>
        </authorList>
    </citation>
    <scope>NUCLEOTIDE SEQUENCE [LARGE SCALE GENOMIC DNA]</scope>
    <source>
        <strain evidence="4 5">NCIMB 15448</strain>
        <strain evidence="3 6">NCIMB 15450</strain>
    </source>
</reference>
<proteinExistence type="predicted"/>
<name>A0ABW7KTS6_9NOCA</name>
<protein>
    <recommendedName>
        <fullName evidence="7">Tyr recombinase domain-containing protein</fullName>
    </recommendedName>
</protein>
<accession>A0ABW7KTS6</accession>
<dbReference type="Proteomes" id="UP001609219">
    <property type="component" value="Unassembled WGS sequence"/>
</dbReference>
<feature type="compositionally biased region" description="Basic and acidic residues" evidence="2">
    <location>
        <begin position="111"/>
        <end position="121"/>
    </location>
</feature>
<evidence type="ECO:0000313" key="4">
    <source>
        <dbReference type="EMBL" id="MFH5245380.1"/>
    </source>
</evidence>
<evidence type="ECO:0000313" key="5">
    <source>
        <dbReference type="Proteomes" id="UP001609176"/>
    </source>
</evidence>
<evidence type="ECO:0000256" key="1">
    <source>
        <dbReference type="ARBA" id="ARBA00023172"/>
    </source>
</evidence>
<dbReference type="Proteomes" id="UP001609176">
    <property type="component" value="Unassembled WGS sequence"/>
</dbReference>
<gene>
    <name evidence="4" type="ORF">ACHIPV_26390</name>
    <name evidence="3" type="ORF">ACHIRB_03215</name>
</gene>
<evidence type="ECO:0000256" key="2">
    <source>
        <dbReference type="SAM" id="MobiDB-lite"/>
    </source>
</evidence>
<organism evidence="4 5">
    <name type="scientific">Antrihabitans spumae</name>
    <dbReference type="NCBI Taxonomy" id="3373370"/>
    <lineage>
        <taxon>Bacteria</taxon>
        <taxon>Bacillati</taxon>
        <taxon>Actinomycetota</taxon>
        <taxon>Actinomycetes</taxon>
        <taxon>Mycobacteriales</taxon>
        <taxon>Nocardiaceae</taxon>
        <taxon>Antrihabitans</taxon>
    </lineage>
</organism>
<feature type="region of interest" description="Disordered" evidence="2">
    <location>
        <begin position="104"/>
        <end position="125"/>
    </location>
</feature>
<evidence type="ECO:0000313" key="3">
    <source>
        <dbReference type="EMBL" id="MFH5227600.1"/>
    </source>
</evidence>
<keyword evidence="6" id="KW-1185">Reference proteome</keyword>
<dbReference type="InterPro" id="IPR013762">
    <property type="entry name" value="Integrase-like_cat_sf"/>
</dbReference>
<sequence length="310" mass="34127">MAARTAEEILARYTPQMPAEKWSQIGPFVRSVIYEAYPASERAKVSAGRIGIVAALVSWAVDQGLPLDVEQIFDPATVNRYAVTTPGLAQASRATRRATLSTVSRRVTRRAPWEPRREPLDGRNGPVPYTDAQARWLLECVGMQRTSVRTRALGTAVVLGLGAGLRSSEMIRVLGSDVTVRNPHLLVTVTAGERLRTVPVLDRYSPLLAELARRAGGESLFRPQPLTRVEFVAHLLHRCEIPERLQPVTVARLRATWAVAVLSAVPMPTFLRLAGYIDIEQIRGLLPYVADAGHRPTRTELDLIGRAVPP</sequence>
<dbReference type="Gene3D" id="1.10.443.10">
    <property type="entry name" value="Intergrase catalytic core"/>
    <property type="match status" value="1"/>
</dbReference>
<keyword evidence="1" id="KW-0233">DNA recombination</keyword>
<dbReference type="RefSeq" id="WP_395126221.1">
    <property type="nucleotide sequence ID" value="NZ_JBIMSN010000012.1"/>
</dbReference>
<dbReference type="EMBL" id="JBIMSP010000072">
    <property type="protein sequence ID" value="MFH5245380.1"/>
    <property type="molecule type" value="Genomic_DNA"/>
</dbReference>
<evidence type="ECO:0008006" key="7">
    <source>
        <dbReference type="Google" id="ProtNLM"/>
    </source>
</evidence>
<comment type="caution">
    <text evidence="4">The sequence shown here is derived from an EMBL/GenBank/DDBJ whole genome shotgun (WGS) entry which is preliminary data.</text>
</comment>
<dbReference type="SUPFAM" id="SSF56349">
    <property type="entry name" value="DNA breaking-rejoining enzymes"/>
    <property type="match status" value="1"/>
</dbReference>
<dbReference type="InterPro" id="IPR011010">
    <property type="entry name" value="DNA_brk_join_enz"/>
</dbReference>
<dbReference type="EMBL" id="JBIMSN010000012">
    <property type="protein sequence ID" value="MFH5227600.1"/>
    <property type="molecule type" value="Genomic_DNA"/>
</dbReference>
<evidence type="ECO:0000313" key="6">
    <source>
        <dbReference type="Proteomes" id="UP001609219"/>
    </source>
</evidence>